<sequence length="135" mass="12638">MSVTFALAAPAAAHASVQPIAASVYTMTPGRLGASMAALIGLTGLVVGGLALARSSGRIGTGNARSRALVALVASPISVALGGLVVATADGGLGTGNGLGGGIVAVLVGLIGTVLGGLALARSRRTAVAGGRPTG</sequence>
<protein>
    <submittedName>
        <fullName evidence="2">DUF6223 family protein</fullName>
    </submittedName>
</protein>
<dbReference type="InterPro" id="IPR045770">
    <property type="entry name" value="DUF6223"/>
</dbReference>
<evidence type="ECO:0000313" key="3">
    <source>
        <dbReference type="Proteomes" id="UP001589710"/>
    </source>
</evidence>
<gene>
    <name evidence="2" type="ORF">ACFFTL_08845</name>
</gene>
<dbReference type="Pfam" id="PF19733">
    <property type="entry name" value="DUF6223"/>
    <property type="match status" value="1"/>
</dbReference>
<dbReference type="EMBL" id="JBHMCG010000040">
    <property type="protein sequence ID" value="MFB9572426.1"/>
    <property type="molecule type" value="Genomic_DNA"/>
</dbReference>
<dbReference type="RefSeq" id="WP_345519306.1">
    <property type="nucleotide sequence ID" value="NZ_BAAAXD010000053.1"/>
</dbReference>
<proteinExistence type="predicted"/>
<keyword evidence="1" id="KW-1133">Transmembrane helix</keyword>
<evidence type="ECO:0000256" key="1">
    <source>
        <dbReference type="SAM" id="Phobius"/>
    </source>
</evidence>
<accession>A0ABV5R3K1</accession>
<keyword evidence="1" id="KW-0472">Membrane</keyword>
<organism evidence="2 3">
    <name type="scientific">Streptomyces yanii</name>
    <dbReference type="NCBI Taxonomy" id="78510"/>
    <lineage>
        <taxon>Bacteria</taxon>
        <taxon>Bacillati</taxon>
        <taxon>Actinomycetota</taxon>
        <taxon>Actinomycetes</taxon>
        <taxon>Kitasatosporales</taxon>
        <taxon>Streptomycetaceae</taxon>
        <taxon>Streptomyces</taxon>
    </lineage>
</organism>
<name>A0ABV5R3K1_9ACTN</name>
<feature type="transmembrane region" description="Helical" evidence="1">
    <location>
        <begin position="68"/>
        <end position="87"/>
    </location>
</feature>
<feature type="transmembrane region" description="Helical" evidence="1">
    <location>
        <begin position="99"/>
        <end position="121"/>
    </location>
</feature>
<evidence type="ECO:0000313" key="2">
    <source>
        <dbReference type="EMBL" id="MFB9572426.1"/>
    </source>
</evidence>
<dbReference type="Proteomes" id="UP001589710">
    <property type="component" value="Unassembled WGS sequence"/>
</dbReference>
<reference evidence="2 3" key="1">
    <citation type="submission" date="2024-09" db="EMBL/GenBank/DDBJ databases">
        <authorList>
            <person name="Sun Q."/>
            <person name="Mori K."/>
        </authorList>
    </citation>
    <scope>NUCLEOTIDE SEQUENCE [LARGE SCALE GENOMIC DNA]</scope>
    <source>
        <strain evidence="2 3">JCM 3331</strain>
    </source>
</reference>
<comment type="caution">
    <text evidence="2">The sequence shown here is derived from an EMBL/GenBank/DDBJ whole genome shotgun (WGS) entry which is preliminary data.</text>
</comment>
<keyword evidence="3" id="KW-1185">Reference proteome</keyword>
<keyword evidence="1" id="KW-0812">Transmembrane</keyword>
<feature type="transmembrane region" description="Helical" evidence="1">
    <location>
        <begin position="32"/>
        <end position="53"/>
    </location>
</feature>